<reference evidence="5" key="1">
    <citation type="submission" date="2021-02" db="EMBL/GenBank/DDBJ databases">
        <authorList>
            <person name="Dougan E. K."/>
            <person name="Rhodes N."/>
            <person name="Thang M."/>
            <person name="Chan C."/>
        </authorList>
    </citation>
    <scope>NUCLEOTIDE SEQUENCE</scope>
</reference>
<evidence type="ECO:0000313" key="6">
    <source>
        <dbReference type="Proteomes" id="UP000604046"/>
    </source>
</evidence>
<evidence type="ECO:0000256" key="1">
    <source>
        <dbReference type="ARBA" id="ARBA00008140"/>
    </source>
</evidence>
<name>A0A812SXQ2_9DINO</name>
<keyword evidence="2" id="KW-0645">Protease</keyword>
<dbReference type="PANTHER" id="PTHR12378">
    <property type="entry name" value="DESUMOYLATING ISOPEPTIDASE"/>
    <property type="match status" value="1"/>
</dbReference>
<organism evidence="5 6">
    <name type="scientific">Symbiodinium natans</name>
    <dbReference type="NCBI Taxonomy" id="878477"/>
    <lineage>
        <taxon>Eukaryota</taxon>
        <taxon>Sar</taxon>
        <taxon>Alveolata</taxon>
        <taxon>Dinophyceae</taxon>
        <taxon>Suessiales</taxon>
        <taxon>Symbiodiniaceae</taxon>
        <taxon>Symbiodinium</taxon>
    </lineage>
</organism>
<evidence type="ECO:0000256" key="3">
    <source>
        <dbReference type="ARBA" id="ARBA00022801"/>
    </source>
</evidence>
<dbReference type="Proteomes" id="UP000604046">
    <property type="component" value="Unassembled WGS sequence"/>
</dbReference>
<evidence type="ECO:0000256" key="2">
    <source>
        <dbReference type="ARBA" id="ARBA00022670"/>
    </source>
</evidence>
<evidence type="ECO:0000259" key="4">
    <source>
        <dbReference type="PROSITE" id="PS51858"/>
    </source>
</evidence>
<evidence type="ECO:0000313" key="5">
    <source>
        <dbReference type="EMBL" id="CAE7506479.1"/>
    </source>
</evidence>
<dbReference type="GO" id="GO:0016579">
    <property type="term" value="P:protein deubiquitination"/>
    <property type="evidence" value="ECO:0007669"/>
    <property type="project" value="TreeGrafter"/>
</dbReference>
<dbReference type="Gene3D" id="3.90.1720.30">
    <property type="entry name" value="PPPDE domains"/>
    <property type="match status" value="1"/>
</dbReference>
<gene>
    <name evidence="5" type="ORF">SNAT2548_LOCUS28369</name>
</gene>
<dbReference type="Pfam" id="PF05903">
    <property type="entry name" value="Peptidase_C97"/>
    <property type="match status" value="1"/>
</dbReference>
<dbReference type="GO" id="GO:0006508">
    <property type="term" value="P:proteolysis"/>
    <property type="evidence" value="ECO:0007669"/>
    <property type="project" value="UniProtKB-KW"/>
</dbReference>
<dbReference type="InterPro" id="IPR008580">
    <property type="entry name" value="PPPDE_dom"/>
</dbReference>
<sequence>MAHPAPEGNLNAGSAEALLGDLEAVVFAGKGGSGQDHWQRLLCVSASRKLLGRLLSVAGATLFTCVPVSAKARAAAKLRDASAIRGSGDRRGSTAPIIQASPLTESRQHAANSAVIAAAPWASEESRKVAKRCVETWLGTSGIAPSANPTQKDQEEGLVAGALHELLPQALSAIRSRLSSLKPSSDASDASASMPTACSIAIVRSLHWLMQQCDYLVLKDRLGLALPLLLQVLDHCPDAVVRFIGWDALHLMLDRALAVEVHNFRPPLQHVLETCSPLLLEEEVAYLAVAPYCASSVLFLLKAFGPDASVSDRNTQLKNLLGFGSLHCKPNSRAFALFLEFGLLPLMAREVWLVAPYLRETAELLLQSCEGGNALEVLLAWQGLQLLFGGELQARVKRYFQDILLRVAFSYLTLFASDPPEGLQQTCSTGQQGSEKVLQSVTGKKRAMQDEMFINWFLSTVRVKFQPMLNGQQNSNSLGSRLGSRIVYVFFTGVLVYAGAGAVSGFLSPVTAAMTEAEWAEVLHRRPELLEALRGVVRLLAQADAPEGDILTRCQQTAPEQAIIEDVSGVITWQFSGSQPVVIAAISVSVVRQVVPQLISKGSCSLPHAGIEASMGPARLVLPRWRHNAYLGIKADGVRLWGLPSRSARRAGLRWLDEIVAVGRSDEPVHSVADVLHAIQAQPGSPISPMPIRLRRFGHEHTAELALDTPYPRSAMVGRRLLRVAARTLVVLRVVRTYRRLVAVLQKDAGSLHDSLQSFWETGAFNQSVVPEAASQLLLALAQWVFASDRLQNVCLPARENSRCVVAGNMKKKIWKPTASFRLCRAKCISEAADAPSCCTHSAKTGHCEMIFTGNATVPAPPQEPISQGSPKHMKFGKGNDSSIQCAFIAYLDVQAGNNAQCRCSEQDEEYDPNDVDGDILGEATVYLNIYDLNDEWLQSNQISADILNIGGAFHAGVEVHGKEWSFGQEGVICQEPRTHEVHVYRMSIAMGRTSQPEAEVVRFMDLVMASQWHGGDYDMLERNCCSFAEVVCMHLVGRNLPGWVTRFPRLACNASKGINHLINAAEQLAAEQANKLPCIPLRSTDALHNADEHHPSDQFSEEEVDFNEDNLPTAIASQPPICHVHSVISRATTTMVSEASELAFHAGCGLALARADCAQLVPTGIVV</sequence>
<dbReference type="OrthoDB" id="412286at2759"/>
<dbReference type="PANTHER" id="PTHR12378:SF80">
    <property type="entry name" value="IP06716P-RELATED"/>
    <property type="match status" value="1"/>
</dbReference>
<comment type="caution">
    <text evidence="5">The sequence shown here is derived from an EMBL/GenBank/DDBJ whole genome shotgun (WGS) entry which is preliminary data.</text>
</comment>
<accession>A0A812SXQ2</accession>
<dbReference type="EMBL" id="CAJNDS010002514">
    <property type="protein sequence ID" value="CAE7506479.1"/>
    <property type="molecule type" value="Genomic_DNA"/>
</dbReference>
<dbReference type="GO" id="GO:0101005">
    <property type="term" value="F:deubiquitinase activity"/>
    <property type="evidence" value="ECO:0007669"/>
    <property type="project" value="TreeGrafter"/>
</dbReference>
<comment type="similarity">
    <text evidence="1">Belongs to the DeSI family.</text>
</comment>
<dbReference type="PROSITE" id="PS51858">
    <property type="entry name" value="PPPDE"/>
    <property type="match status" value="1"/>
</dbReference>
<protein>
    <recommendedName>
        <fullName evidence="4">PPPDE domain-containing protein</fullName>
    </recommendedName>
</protein>
<keyword evidence="6" id="KW-1185">Reference proteome</keyword>
<dbReference type="AlphaFoldDB" id="A0A812SXQ2"/>
<proteinExistence type="inferred from homology"/>
<feature type="domain" description="PPPDE" evidence="4">
    <location>
        <begin position="924"/>
        <end position="1054"/>
    </location>
</feature>
<dbReference type="SMART" id="SM01179">
    <property type="entry name" value="DUF862"/>
    <property type="match status" value="1"/>
</dbReference>
<dbReference type="InterPro" id="IPR042266">
    <property type="entry name" value="PPPDE_sf"/>
</dbReference>
<keyword evidence="3" id="KW-0378">Hydrolase</keyword>